<dbReference type="InterPro" id="IPR022476">
    <property type="entry name" value="Spore_YabP/YqfC"/>
</dbReference>
<feature type="region of interest" description="Disordered" evidence="1">
    <location>
        <begin position="1"/>
        <end position="21"/>
    </location>
</feature>
<dbReference type="Proteomes" id="UP000824072">
    <property type="component" value="Unassembled WGS sequence"/>
</dbReference>
<organism evidence="2 3">
    <name type="scientific">Candidatus Pullichristensenella excrementigallinarum</name>
    <dbReference type="NCBI Taxonomy" id="2840907"/>
    <lineage>
        <taxon>Bacteria</taxon>
        <taxon>Bacillati</taxon>
        <taxon>Bacillota</taxon>
        <taxon>Clostridia</taxon>
        <taxon>Candidatus Pullichristensenella</taxon>
    </lineage>
</organism>
<name>A0A9D1IBM3_9FIRM</name>
<dbReference type="AlphaFoldDB" id="A0A9D1IBM3"/>
<dbReference type="Pfam" id="PF07873">
    <property type="entry name" value="YabP"/>
    <property type="match status" value="1"/>
</dbReference>
<reference evidence="2" key="1">
    <citation type="submission" date="2020-10" db="EMBL/GenBank/DDBJ databases">
        <authorList>
            <person name="Gilroy R."/>
        </authorList>
    </citation>
    <scope>NUCLEOTIDE SEQUENCE</scope>
    <source>
        <strain evidence="2">ChiHcec3-11533</strain>
    </source>
</reference>
<evidence type="ECO:0000256" key="1">
    <source>
        <dbReference type="SAM" id="MobiDB-lite"/>
    </source>
</evidence>
<evidence type="ECO:0000313" key="2">
    <source>
        <dbReference type="EMBL" id="HIU33202.1"/>
    </source>
</evidence>
<comment type="caution">
    <text evidence="2">The sequence shown here is derived from an EMBL/GenBank/DDBJ whole genome shotgun (WGS) entry which is preliminary data.</text>
</comment>
<accession>A0A9D1IBM3</accession>
<sequence>MKKNRPAFPKPEKPRRKSPLLLSWPGDVSGRNLRATVIGADRALIENYQDIAEYCPERVLLRAGRGAVEVLGDGLILKEVRRDALIVMGKIDKVGFPHD</sequence>
<gene>
    <name evidence="2" type="ORF">IAB02_01440</name>
</gene>
<evidence type="ECO:0000313" key="3">
    <source>
        <dbReference type="Proteomes" id="UP000824072"/>
    </source>
</evidence>
<reference evidence="2" key="2">
    <citation type="journal article" date="2021" name="PeerJ">
        <title>Extensive microbial diversity within the chicken gut microbiome revealed by metagenomics and culture.</title>
        <authorList>
            <person name="Gilroy R."/>
            <person name="Ravi A."/>
            <person name="Getino M."/>
            <person name="Pursley I."/>
            <person name="Horton D.L."/>
            <person name="Alikhan N.F."/>
            <person name="Baker D."/>
            <person name="Gharbi K."/>
            <person name="Hall N."/>
            <person name="Watson M."/>
            <person name="Adriaenssens E.M."/>
            <person name="Foster-Nyarko E."/>
            <person name="Jarju S."/>
            <person name="Secka A."/>
            <person name="Antonio M."/>
            <person name="Oren A."/>
            <person name="Chaudhuri R.R."/>
            <person name="La Ragione R."/>
            <person name="Hildebrand F."/>
            <person name="Pallen M.J."/>
        </authorList>
    </citation>
    <scope>NUCLEOTIDE SEQUENCE</scope>
    <source>
        <strain evidence="2">ChiHcec3-11533</strain>
    </source>
</reference>
<proteinExistence type="predicted"/>
<dbReference type="EMBL" id="DVMU01000034">
    <property type="protein sequence ID" value="HIU33202.1"/>
    <property type="molecule type" value="Genomic_DNA"/>
</dbReference>
<protein>
    <submittedName>
        <fullName evidence="2">YabP/YqfC family sporulation protein</fullName>
    </submittedName>
</protein>